<dbReference type="SUPFAM" id="SSF56801">
    <property type="entry name" value="Acetyl-CoA synthetase-like"/>
    <property type="match status" value="1"/>
</dbReference>
<dbReference type="RefSeq" id="WP_066469699.1">
    <property type="nucleotide sequence ID" value="NZ_CBCRUZ010000001.1"/>
</dbReference>
<dbReference type="GO" id="GO:0016874">
    <property type="term" value="F:ligase activity"/>
    <property type="evidence" value="ECO:0007669"/>
    <property type="project" value="UniProtKB-KW"/>
</dbReference>
<evidence type="ECO:0000259" key="2">
    <source>
        <dbReference type="Pfam" id="PF00501"/>
    </source>
</evidence>
<sequence length="551" mass="58999">MSRFSEELHRAMHESPNGLVTGEPDAPTFRRWSEVFATAQRWAAGLARHGVGHGDSVAILVAQPADVAPLIQAVWLRGAVFTMLHQPTPRTDLETWVGDTIEVLDMLDARFVVVGTPFEPVESLLTDRGLTVLDTAVLADDSAAEPIPTQVEQVPVAEDDLAILQLTSGSTGTPKAVAVSHRNLYRNHLAMVAASAGTSADVTVSWLPLFHDMGMVGFLIEPMICGGTAVCMTPMDFLTAPLLWPELITKYRGTMTAAPNFAYSVLARRLRSAPDGAYDLSSLRFVLNGAEPIDMATIDLLLEAGGRFGLRPEAMVAAYGMAEATLAVSFSPLDQPLAAEHVDVERLEVDRLAVPVDGPGTRAFVPLGSPLPGLEARVVDRTRSVVPHRQIGEIEIRGEAVTRRYLTPAGYQPAVDTDDWFPTGDLGYLTDAGEVVISGRKKDLIIIAGRNLSPADIEKAAGRVAGVRNGGTAAVPLQNDGGREDFAVIVESDQVDDEADCLRIRSEVSQSVLDRMGATPGSVLVVAKGTLPKTPSGKIRRTAARELVESR</sequence>
<dbReference type="Gene3D" id="3.40.50.12780">
    <property type="entry name" value="N-terminal domain of ligase-like"/>
    <property type="match status" value="1"/>
</dbReference>
<evidence type="ECO:0000313" key="4">
    <source>
        <dbReference type="Proteomes" id="UP000887023"/>
    </source>
</evidence>
<dbReference type="Proteomes" id="UP000887023">
    <property type="component" value="Chromosome"/>
</dbReference>
<dbReference type="PANTHER" id="PTHR22754:SF32">
    <property type="entry name" value="DISCO-INTERACTING PROTEIN 2"/>
    <property type="match status" value="1"/>
</dbReference>
<evidence type="ECO:0000313" key="3">
    <source>
        <dbReference type="EMBL" id="QXQ12402.1"/>
    </source>
</evidence>
<dbReference type="InterPro" id="IPR000873">
    <property type="entry name" value="AMP-dep_synth/lig_dom"/>
</dbReference>
<organism evidence="3 4">
    <name type="scientific">Skermania pinensis</name>
    <dbReference type="NCBI Taxonomy" id="39122"/>
    <lineage>
        <taxon>Bacteria</taxon>
        <taxon>Bacillati</taxon>
        <taxon>Actinomycetota</taxon>
        <taxon>Actinomycetes</taxon>
        <taxon>Mycobacteriales</taxon>
        <taxon>Gordoniaceae</taxon>
        <taxon>Skermania</taxon>
    </lineage>
</organism>
<reference evidence="3" key="1">
    <citation type="submission" date="2021-07" db="EMBL/GenBank/DDBJ databases">
        <title>Candidatus Kaistella beijingensis sp. nov. isolated from a municipal wastewater treatment plant is involved in sludge foaming.</title>
        <authorList>
            <person name="Song Y."/>
            <person name="Liu S.-J."/>
        </authorList>
    </citation>
    <scope>NUCLEOTIDE SEQUENCE</scope>
    <source>
        <strain evidence="3">DSM 43998</strain>
    </source>
</reference>
<dbReference type="Gene3D" id="3.30.300.30">
    <property type="match status" value="1"/>
</dbReference>
<accession>A0ABX8S5H6</accession>
<dbReference type="Pfam" id="PF00501">
    <property type="entry name" value="AMP-binding"/>
    <property type="match status" value="1"/>
</dbReference>
<dbReference type="PROSITE" id="PS00455">
    <property type="entry name" value="AMP_BINDING"/>
    <property type="match status" value="1"/>
</dbReference>
<comment type="similarity">
    <text evidence="1">Belongs to the ATP-dependent AMP-binding enzyme family.</text>
</comment>
<dbReference type="InterPro" id="IPR045851">
    <property type="entry name" value="AMP-bd_C_sf"/>
</dbReference>
<evidence type="ECO:0000256" key="1">
    <source>
        <dbReference type="ARBA" id="ARBA00006432"/>
    </source>
</evidence>
<keyword evidence="4" id="KW-1185">Reference proteome</keyword>
<proteinExistence type="inferred from homology"/>
<keyword evidence="3" id="KW-0436">Ligase</keyword>
<dbReference type="EMBL" id="CP079105">
    <property type="protein sequence ID" value="QXQ12402.1"/>
    <property type="molecule type" value="Genomic_DNA"/>
</dbReference>
<name>A0ABX8S5H6_9ACTN</name>
<dbReference type="NCBIfam" id="NF005850">
    <property type="entry name" value="PRK07768.1"/>
    <property type="match status" value="1"/>
</dbReference>
<dbReference type="InterPro" id="IPR042099">
    <property type="entry name" value="ANL_N_sf"/>
</dbReference>
<feature type="domain" description="AMP-dependent synthetase/ligase" evidence="2">
    <location>
        <begin position="32"/>
        <end position="406"/>
    </location>
</feature>
<gene>
    <name evidence="3" type="ORF">KV203_10370</name>
</gene>
<protein>
    <submittedName>
        <fullName evidence="3">Fatty acyl-AMP ligase</fullName>
    </submittedName>
</protein>
<dbReference type="InterPro" id="IPR020845">
    <property type="entry name" value="AMP-binding_CS"/>
</dbReference>
<dbReference type="PANTHER" id="PTHR22754">
    <property type="entry name" value="DISCO-INTERACTING PROTEIN 2 DIP2 -RELATED"/>
    <property type="match status" value="1"/>
</dbReference>